<evidence type="ECO:0000313" key="2">
    <source>
        <dbReference type="Proteomes" id="UP000765509"/>
    </source>
</evidence>
<accession>A0A9Q3D0H3</accession>
<reference evidence="1" key="1">
    <citation type="submission" date="2021-03" db="EMBL/GenBank/DDBJ databases">
        <title>Draft genome sequence of rust myrtle Austropuccinia psidii MF-1, a brazilian biotype.</title>
        <authorList>
            <person name="Quecine M.C."/>
            <person name="Pachon D.M.R."/>
            <person name="Bonatelli M.L."/>
            <person name="Correr F.H."/>
            <person name="Franceschini L.M."/>
            <person name="Leite T.F."/>
            <person name="Margarido G.R.A."/>
            <person name="Almeida C.A."/>
            <person name="Ferrarezi J.A."/>
            <person name="Labate C.A."/>
        </authorList>
    </citation>
    <scope>NUCLEOTIDE SEQUENCE</scope>
    <source>
        <strain evidence="1">MF-1</strain>
    </source>
</reference>
<proteinExistence type="predicted"/>
<dbReference type="AlphaFoldDB" id="A0A9Q3D0H3"/>
<dbReference type="EMBL" id="AVOT02011982">
    <property type="protein sequence ID" value="MBW0493252.1"/>
    <property type="molecule type" value="Genomic_DNA"/>
</dbReference>
<gene>
    <name evidence="1" type="ORF">O181_032967</name>
</gene>
<comment type="caution">
    <text evidence="1">The sequence shown here is derived from an EMBL/GenBank/DDBJ whole genome shotgun (WGS) entry which is preliminary data.</text>
</comment>
<dbReference type="Proteomes" id="UP000765509">
    <property type="component" value="Unassembled WGS sequence"/>
</dbReference>
<organism evidence="1 2">
    <name type="scientific">Austropuccinia psidii MF-1</name>
    <dbReference type="NCBI Taxonomy" id="1389203"/>
    <lineage>
        <taxon>Eukaryota</taxon>
        <taxon>Fungi</taxon>
        <taxon>Dikarya</taxon>
        <taxon>Basidiomycota</taxon>
        <taxon>Pucciniomycotina</taxon>
        <taxon>Pucciniomycetes</taxon>
        <taxon>Pucciniales</taxon>
        <taxon>Sphaerophragmiaceae</taxon>
        <taxon>Austropuccinia</taxon>
    </lineage>
</organism>
<evidence type="ECO:0000313" key="1">
    <source>
        <dbReference type="EMBL" id="MBW0493252.1"/>
    </source>
</evidence>
<name>A0A9Q3D0H3_9BASI</name>
<sequence length="186" mass="21810">MLEKGFNTRLPYDTLKKDLVNINPTARILKVIPDKERHHENRCVQDSFKYAKERLEKSHKPPDFKVGDLVLVSTLSFNRIKVPKKLKDFFPGTFMIRALHGLNAVQLELEGELMDKNPTFPVSLIRPDSSSFRELFPLRYRSPLEIKPPEEGEEKKIVKVLNENRTRNKKEREYLVKVRNPAQEDE</sequence>
<protein>
    <submittedName>
        <fullName evidence="1">Uncharacterized protein</fullName>
    </submittedName>
</protein>
<keyword evidence="2" id="KW-1185">Reference proteome</keyword>
<dbReference type="OrthoDB" id="8892477at2759"/>